<evidence type="ECO:0000256" key="1">
    <source>
        <dbReference type="ARBA" id="ARBA00006484"/>
    </source>
</evidence>
<dbReference type="PRINTS" id="PR00080">
    <property type="entry name" value="SDRFAMILY"/>
</dbReference>
<evidence type="ECO:0000313" key="6">
    <source>
        <dbReference type="Proteomes" id="UP000702209"/>
    </source>
</evidence>
<dbReference type="Pfam" id="PF00106">
    <property type="entry name" value="adh_short"/>
    <property type="match status" value="1"/>
</dbReference>
<dbReference type="PRINTS" id="PR00081">
    <property type="entry name" value="GDHRDH"/>
</dbReference>
<dbReference type="Proteomes" id="UP000702209">
    <property type="component" value="Unassembled WGS sequence"/>
</dbReference>
<dbReference type="EMBL" id="JADLQX010000013">
    <property type="protein sequence ID" value="MBF6299595.1"/>
    <property type="molecule type" value="Genomic_DNA"/>
</dbReference>
<dbReference type="Gene3D" id="3.40.50.720">
    <property type="entry name" value="NAD(P)-binding Rossmann-like Domain"/>
    <property type="match status" value="1"/>
</dbReference>
<sequence>MGYFANRVVAVTGAGSGIGRELAVALAGAGAWLAVSDKSAEAVAETGALCAAAGREPMVSTVDVTDRPAVLAHAEQAVAHFGRVEALFNNAGILHVGSVAESPFGDFERVMDVDFWGVVNGTKAFLPHLLTAERAHVVNMSSALGLMAVAGHAPYSAAKFAVRGFTDSLRQDMRAAGGTVRVTGVYPGGVLTGIARSASVAPGVDAAQMVRRFEGRVARTSPAAAARTILRGVARGEAKVLVGLDAIVVDLVTRIAGSYHERVLDMVFRS</sequence>
<feature type="domain" description="Ketoreductase" evidence="4">
    <location>
        <begin position="7"/>
        <end position="194"/>
    </location>
</feature>
<dbReference type="PANTHER" id="PTHR44196">
    <property type="entry name" value="DEHYDROGENASE/REDUCTASE SDR FAMILY MEMBER 7B"/>
    <property type="match status" value="1"/>
</dbReference>
<evidence type="ECO:0000256" key="3">
    <source>
        <dbReference type="RuleBase" id="RU000363"/>
    </source>
</evidence>
<evidence type="ECO:0000313" key="5">
    <source>
        <dbReference type="EMBL" id="MBF6299595.1"/>
    </source>
</evidence>
<dbReference type="PROSITE" id="PS00061">
    <property type="entry name" value="ADH_SHORT"/>
    <property type="match status" value="1"/>
</dbReference>
<organism evidence="5 6">
    <name type="scientific">Nocardia amamiensis</name>
    <dbReference type="NCBI Taxonomy" id="404578"/>
    <lineage>
        <taxon>Bacteria</taxon>
        <taxon>Bacillati</taxon>
        <taxon>Actinomycetota</taxon>
        <taxon>Actinomycetes</taxon>
        <taxon>Mycobacteriales</taxon>
        <taxon>Nocardiaceae</taxon>
        <taxon>Nocardia</taxon>
    </lineage>
</organism>
<proteinExistence type="inferred from homology"/>
<evidence type="ECO:0000256" key="2">
    <source>
        <dbReference type="ARBA" id="ARBA00023002"/>
    </source>
</evidence>
<comment type="similarity">
    <text evidence="1 3">Belongs to the short-chain dehydrogenases/reductases (SDR) family.</text>
</comment>
<name>A0ABS0CSU5_9NOCA</name>
<gene>
    <name evidence="5" type="ORF">IU459_18915</name>
</gene>
<accession>A0ABS0CSU5</accession>
<dbReference type="InterPro" id="IPR057326">
    <property type="entry name" value="KR_dom"/>
</dbReference>
<dbReference type="PANTHER" id="PTHR44196:SF1">
    <property type="entry name" value="DEHYDROGENASE_REDUCTASE SDR FAMILY MEMBER 7B"/>
    <property type="match status" value="1"/>
</dbReference>
<reference evidence="5 6" key="1">
    <citation type="submission" date="2020-10" db="EMBL/GenBank/DDBJ databases">
        <title>Identification of Nocardia species via Next-generation sequencing and recognition of intraspecies genetic diversity.</title>
        <authorList>
            <person name="Li P."/>
            <person name="Li P."/>
            <person name="Lu B."/>
        </authorList>
    </citation>
    <scope>NUCLEOTIDE SEQUENCE [LARGE SCALE GENOMIC DNA]</scope>
    <source>
        <strain evidence="5 6">BJ06-0157</strain>
    </source>
</reference>
<protein>
    <submittedName>
        <fullName evidence="5">SDR family NAD(P)-dependent oxidoreductase</fullName>
    </submittedName>
</protein>
<evidence type="ECO:0000259" key="4">
    <source>
        <dbReference type="SMART" id="SM00822"/>
    </source>
</evidence>
<dbReference type="SMART" id="SM00822">
    <property type="entry name" value="PKS_KR"/>
    <property type="match status" value="1"/>
</dbReference>
<dbReference type="SUPFAM" id="SSF51735">
    <property type="entry name" value="NAD(P)-binding Rossmann-fold domains"/>
    <property type="match status" value="1"/>
</dbReference>
<dbReference type="InterPro" id="IPR036291">
    <property type="entry name" value="NAD(P)-bd_dom_sf"/>
</dbReference>
<dbReference type="InterPro" id="IPR020904">
    <property type="entry name" value="Sc_DH/Rdtase_CS"/>
</dbReference>
<dbReference type="RefSeq" id="WP_195130857.1">
    <property type="nucleotide sequence ID" value="NZ_JADLQX010000013.1"/>
</dbReference>
<dbReference type="CDD" id="cd05233">
    <property type="entry name" value="SDR_c"/>
    <property type="match status" value="1"/>
</dbReference>
<dbReference type="InterPro" id="IPR002347">
    <property type="entry name" value="SDR_fam"/>
</dbReference>
<keyword evidence="2" id="KW-0560">Oxidoreductase</keyword>
<comment type="caution">
    <text evidence="5">The sequence shown here is derived from an EMBL/GenBank/DDBJ whole genome shotgun (WGS) entry which is preliminary data.</text>
</comment>
<keyword evidence="6" id="KW-1185">Reference proteome</keyword>